<evidence type="ECO:0000313" key="7">
    <source>
        <dbReference type="Proteomes" id="UP000218418"/>
    </source>
</evidence>
<keyword evidence="7" id="KW-1185">Reference proteome</keyword>
<dbReference type="EMBL" id="AP018227">
    <property type="protein sequence ID" value="BAY81963.1"/>
    <property type="molecule type" value="Genomic_DNA"/>
</dbReference>
<dbReference type="GO" id="GO:0008233">
    <property type="term" value="F:peptidase activity"/>
    <property type="evidence" value="ECO:0007669"/>
    <property type="project" value="UniProtKB-KW"/>
</dbReference>
<gene>
    <name evidence="6" type="ORF">NIES267_14410</name>
</gene>
<dbReference type="PANTHER" id="PTHR43343">
    <property type="entry name" value="PEPTIDASE S12"/>
    <property type="match status" value="1"/>
</dbReference>
<dbReference type="GO" id="GO:0006508">
    <property type="term" value="P:proteolysis"/>
    <property type="evidence" value="ECO:0007669"/>
    <property type="project" value="UniProtKB-KW"/>
</dbReference>
<keyword evidence="2" id="KW-0645">Protease</keyword>
<dbReference type="PANTHER" id="PTHR43343:SF3">
    <property type="entry name" value="PROTEASE DO-LIKE 8, CHLOROPLASTIC"/>
    <property type="match status" value="1"/>
</dbReference>
<evidence type="ECO:0000256" key="1">
    <source>
        <dbReference type="ARBA" id="ARBA00010541"/>
    </source>
</evidence>
<evidence type="ECO:0000256" key="4">
    <source>
        <dbReference type="SAM" id="MobiDB-lite"/>
    </source>
</evidence>
<name>A0A1Z4LL45_9CYAN</name>
<proteinExistence type="inferred from homology"/>
<feature type="chain" id="PRO_5011966888" evidence="5">
    <location>
        <begin position="33"/>
        <end position="295"/>
    </location>
</feature>
<evidence type="ECO:0000256" key="2">
    <source>
        <dbReference type="ARBA" id="ARBA00022670"/>
    </source>
</evidence>
<dbReference type="InterPro" id="IPR051201">
    <property type="entry name" value="Chloro_Bact_Ser_Proteases"/>
</dbReference>
<organism evidence="6 7">
    <name type="scientific">Calothrix parasitica NIES-267</name>
    <dbReference type="NCBI Taxonomy" id="1973488"/>
    <lineage>
        <taxon>Bacteria</taxon>
        <taxon>Bacillati</taxon>
        <taxon>Cyanobacteriota</taxon>
        <taxon>Cyanophyceae</taxon>
        <taxon>Nostocales</taxon>
        <taxon>Calotrichaceae</taxon>
        <taxon>Calothrix</taxon>
    </lineage>
</organism>
<dbReference type="AlphaFoldDB" id="A0A1Z4LL45"/>
<evidence type="ECO:0000256" key="3">
    <source>
        <dbReference type="ARBA" id="ARBA00022801"/>
    </source>
</evidence>
<dbReference type="Proteomes" id="UP000218418">
    <property type="component" value="Chromosome"/>
</dbReference>
<accession>A0A1Z4LL45</accession>
<dbReference type="InterPro" id="IPR043504">
    <property type="entry name" value="Peptidase_S1_PA_chymotrypsin"/>
</dbReference>
<evidence type="ECO:0000256" key="5">
    <source>
        <dbReference type="SAM" id="SignalP"/>
    </source>
</evidence>
<comment type="similarity">
    <text evidence="1">Belongs to the peptidase S1C family.</text>
</comment>
<reference evidence="6 7" key="1">
    <citation type="submission" date="2017-06" db="EMBL/GenBank/DDBJ databases">
        <title>Genome sequencing of cyanobaciteial culture collection at National Institute for Environmental Studies (NIES).</title>
        <authorList>
            <person name="Hirose Y."/>
            <person name="Shimura Y."/>
            <person name="Fujisawa T."/>
            <person name="Nakamura Y."/>
            <person name="Kawachi M."/>
        </authorList>
    </citation>
    <scope>NUCLEOTIDE SEQUENCE [LARGE SCALE GENOMIC DNA]</scope>
    <source>
        <strain evidence="6 7">NIES-267</strain>
    </source>
</reference>
<sequence length="295" mass="32139">MMHCWRRWKFIGCFSCLSLVLSVSSLCCTLSAQSTNQSANSGCEDNTFSTSQARQPSILSSQQLHHRAEMISVKVMSQEVLGTGFLLKKQGCVYTVVTNAHVLRAGEAPFRIQTFDNRIWKAETKYVASVKGDDLAILQFRTRSEIYTVPSIGVNPVVGAEVVAAGFPFTEDDSGVGSLTLTTGKVSLVLDKALQGGYQIGYTNKIHKGMSGGALLNQNGEVIGVNGMHAFPLWDIPSVFESGEEADKTLHEKIVRLSWAVPMEKVERLGDKGMGRWGDGEMGRKGDKEKVIGNS</sequence>
<keyword evidence="3" id="KW-0378">Hydrolase</keyword>
<dbReference type="SUPFAM" id="SSF50494">
    <property type="entry name" value="Trypsin-like serine proteases"/>
    <property type="match status" value="1"/>
</dbReference>
<dbReference type="InterPro" id="IPR009003">
    <property type="entry name" value="Peptidase_S1_PA"/>
</dbReference>
<keyword evidence="5" id="KW-0732">Signal</keyword>
<evidence type="ECO:0000313" key="6">
    <source>
        <dbReference type="EMBL" id="BAY81963.1"/>
    </source>
</evidence>
<dbReference type="Pfam" id="PF13365">
    <property type="entry name" value="Trypsin_2"/>
    <property type="match status" value="1"/>
</dbReference>
<dbReference type="OrthoDB" id="449254at2"/>
<feature type="signal peptide" evidence="5">
    <location>
        <begin position="1"/>
        <end position="32"/>
    </location>
</feature>
<protein>
    <submittedName>
        <fullName evidence="6">Peptidase S1 and S6 chymotrypsin/Hap</fullName>
    </submittedName>
</protein>
<feature type="region of interest" description="Disordered" evidence="4">
    <location>
        <begin position="272"/>
        <end position="295"/>
    </location>
</feature>
<dbReference type="Gene3D" id="2.40.10.10">
    <property type="entry name" value="Trypsin-like serine proteases"/>
    <property type="match status" value="2"/>
</dbReference>